<comment type="catalytic activity">
    <reaction evidence="9">
        <text>Release of signal peptides from bacterial membrane prolipoproteins. Hydrolyzes -Xaa-Yaa-Zaa-|-(S,diacylglyceryl)Cys-, in which Xaa is hydrophobic (preferably Leu), and Yaa (Ala or Ser) and Zaa (Gly or Ala) have small, neutral side chains.</text>
        <dbReference type="EC" id="3.4.23.36"/>
    </reaction>
</comment>
<feature type="active site" evidence="9">
    <location>
        <position position="137"/>
    </location>
</feature>
<evidence type="ECO:0000256" key="4">
    <source>
        <dbReference type="ARBA" id="ARBA00022692"/>
    </source>
</evidence>
<evidence type="ECO:0000256" key="2">
    <source>
        <dbReference type="ARBA" id="ARBA00022475"/>
    </source>
</evidence>
<evidence type="ECO:0000256" key="9">
    <source>
        <dbReference type="HAMAP-Rule" id="MF_00161"/>
    </source>
</evidence>
<evidence type="ECO:0000256" key="6">
    <source>
        <dbReference type="ARBA" id="ARBA00022801"/>
    </source>
</evidence>
<evidence type="ECO:0000313" key="12">
    <source>
        <dbReference type="Proteomes" id="UP000226079"/>
    </source>
</evidence>
<dbReference type="RefSeq" id="WP_098460446.1">
    <property type="nucleotide sequence ID" value="NZ_PDJC01000001.1"/>
</dbReference>
<comment type="subcellular location">
    <subcellularLocation>
        <location evidence="9">Cell membrane</location>
        <topology evidence="9">Multi-pass membrane protein</topology>
    </subcellularLocation>
</comment>
<organism evidence="11 12">
    <name type="scientific">Propionicimonas paludicola</name>
    <dbReference type="NCBI Taxonomy" id="185243"/>
    <lineage>
        <taxon>Bacteria</taxon>
        <taxon>Bacillati</taxon>
        <taxon>Actinomycetota</taxon>
        <taxon>Actinomycetes</taxon>
        <taxon>Propionibacteriales</taxon>
        <taxon>Nocardioidaceae</taxon>
        <taxon>Propionicimonas</taxon>
    </lineage>
</organism>
<comment type="similarity">
    <text evidence="1 9 10">Belongs to the peptidase A8 family.</text>
</comment>
<evidence type="ECO:0000313" key="11">
    <source>
        <dbReference type="EMBL" id="PFG16961.1"/>
    </source>
</evidence>
<keyword evidence="4 9" id="KW-0812">Transmembrane</keyword>
<dbReference type="AlphaFoldDB" id="A0A2A9CRY8"/>
<evidence type="ECO:0000256" key="10">
    <source>
        <dbReference type="RuleBase" id="RU004181"/>
    </source>
</evidence>
<dbReference type="PANTHER" id="PTHR33695">
    <property type="entry name" value="LIPOPROTEIN SIGNAL PEPTIDASE"/>
    <property type="match status" value="1"/>
</dbReference>
<feature type="active site" evidence="9">
    <location>
        <position position="123"/>
    </location>
</feature>
<dbReference type="GO" id="GO:0005886">
    <property type="term" value="C:plasma membrane"/>
    <property type="evidence" value="ECO:0007669"/>
    <property type="project" value="UniProtKB-SubCell"/>
</dbReference>
<evidence type="ECO:0000256" key="8">
    <source>
        <dbReference type="ARBA" id="ARBA00023136"/>
    </source>
</evidence>
<gene>
    <name evidence="9" type="primary">lspA</name>
    <name evidence="11" type="ORF">ATK74_1517</name>
</gene>
<dbReference type="UniPathway" id="UPA00665"/>
<keyword evidence="2 9" id="KW-1003">Cell membrane</keyword>
<keyword evidence="7 9" id="KW-1133">Transmembrane helix</keyword>
<proteinExistence type="inferred from homology"/>
<comment type="function">
    <text evidence="9">This protein specifically catalyzes the removal of signal peptides from prolipoproteins.</text>
</comment>
<dbReference type="HAMAP" id="MF_00161">
    <property type="entry name" value="LspA"/>
    <property type="match status" value="1"/>
</dbReference>
<keyword evidence="6 9" id="KW-0378">Hydrolase</keyword>
<dbReference type="EMBL" id="PDJC01000001">
    <property type="protein sequence ID" value="PFG16961.1"/>
    <property type="molecule type" value="Genomic_DNA"/>
</dbReference>
<name>A0A2A9CRY8_9ACTN</name>
<comment type="pathway">
    <text evidence="9">Protein modification; lipoprotein biosynthesis (signal peptide cleavage).</text>
</comment>
<evidence type="ECO:0000256" key="5">
    <source>
        <dbReference type="ARBA" id="ARBA00022750"/>
    </source>
</evidence>
<dbReference type="OrthoDB" id="4308908at2"/>
<sequence length="179" mass="18584">MSPVAVWSWVLGIGALGLVVDQVTKAVMLVVLDPAHPIPLLGGLVTLQLLRNSGAAFSMGEGFTIGLAIIAIAALIGVLAWFVPKVRHPGWTAAMGLLVAGISGNLADRLFRDPGPFQGHVIDFIQLPYFAVFNVADMCITAAAVVVIWLTLITKVGFDGVPFADAAPEAGADAGPTDE</sequence>
<evidence type="ECO:0000256" key="7">
    <source>
        <dbReference type="ARBA" id="ARBA00022989"/>
    </source>
</evidence>
<keyword evidence="5 9" id="KW-0064">Aspartyl protease</keyword>
<dbReference type="GO" id="GO:0006508">
    <property type="term" value="P:proteolysis"/>
    <property type="evidence" value="ECO:0007669"/>
    <property type="project" value="UniProtKB-KW"/>
</dbReference>
<keyword evidence="8 9" id="KW-0472">Membrane</keyword>
<feature type="transmembrane region" description="Helical" evidence="9">
    <location>
        <begin position="89"/>
        <end position="107"/>
    </location>
</feature>
<dbReference type="Proteomes" id="UP000226079">
    <property type="component" value="Unassembled WGS sequence"/>
</dbReference>
<comment type="caution">
    <text evidence="11">The sequence shown here is derived from an EMBL/GenBank/DDBJ whole genome shotgun (WGS) entry which is preliminary data.</text>
</comment>
<dbReference type="PANTHER" id="PTHR33695:SF1">
    <property type="entry name" value="LIPOPROTEIN SIGNAL PEPTIDASE"/>
    <property type="match status" value="1"/>
</dbReference>
<dbReference type="PRINTS" id="PR00781">
    <property type="entry name" value="LIPOSIGPTASE"/>
</dbReference>
<evidence type="ECO:0000256" key="3">
    <source>
        <dbReference type="ARBA" id="ARBA00022670"/>
    </source>
</evidence>
<feature type="transmembrane region" description="Helical" evidence="9">
    <location>
        <begin position="127"/>
        <end position="152"/>
    </location>
</feature>
<accession>A0A2A9CRY8</accession>
<dbReference type="GO" id="GO:0004190">
    <property type="term" value="F:aspartic-type endopeptidase activity"/>
    <property type="evidence" value="ECO:0007669"/>
    <property type="project" value="UniProtKB-UniRule"/>
</dbReference>
<dbReference type="EC" id="3.4.23.36" evidence="9"/>
<dbReference type="InterPro" id="IPR001872">
    <property type="entry name" value="Peptidase_A8"/>
</dbReference>
<evidence type="ECO:0000256" key="1">
    <source>
        <dbReference type="ARBA" id="ARBA00006139"/>
    </source>
</evidence>
<keyword evidence="12" id="KW-1185">Reference proteome</keyword>
<feature type="transmembrane region" description="Helical" evidence="9">
    <location>
        <begin position="62"/>
        <end position="83"/>
    </location>
</feature>
<keyword evidence="3 9" id="KW-0645">Protease</keyword>
<protein>
    <recommendedName>
        <fullName evidence="9">Lipoprotein signal peptidase</fullName>
        <ecNumber evidence="9">3.4.23.36</ecNumber>
    </recommendedName>
    <alternativeName>
        <fullName evidence="9">Prolipoprotein signal peptidase</fullName>
    </alternativeName>
    <alternativeName>
        <fullName evidence="9">Signal peptidase II</fullName>
        <shortName evidence="9">SPase II</shortName>
    </alternativeName>
</protein>
<dbReference type="Pfam" id="PF01252">
    <property type="entry name" value="Peptidase_A8"/>
    <property type="match status" value="1"/>
</dbReference>
<feature type="transmembrane region" description="Helical" evidence="9">
    <location>
        <begin position="27"/>
        <end position="50"/>
    </location>
</feature>
<reference evidence="11 12" key="1">
    <citation type="submission" date="2017-10" db="EMBL/GenBank/DDBJ databases">
        <title>Sequencing the genomes of 1000 actinobacteria strains.</title>
        <authorList>
            <person name="Klenk H.-P."/>
        </authorList>
    </citation>
    <scope>NUCLEOTIDE SEQUENCE [LARGE SCALE GENOMIC DNA]</scope>
    <source>
        <strain evidence="11 12">DSM 15597</strain>
    </source>
</reference>